<dbReference type="EC" id="3.4.16.4" evidence="4"/>
<keyword evidence="6" id="KW-0645">Protease</keyword>
<dbReference type="Gene3D" id="3.40.710.10">
    <property type="entry name" value="DD-peptidase/beta-lactamase superfamily"/>
    <property type="match status" value="1"/>
</dbReference>
<keyword evidence="7" id="KW-0732">Signal</keyword>
<dbReference type="GO" id="GO:0006508">
    <property type="term" value="P:proteolysis"/>
    <property type="evidence" value="ECO:0007669"/>
    <property type="project" value="UniProtKB-KW"/>
</dbReference>
<comment type="pathway">
    <text evidence="2">Cell wall biogenesis; peptidoglycan biosynthesis.</text>
</comment>
<dbReference type="UniPathway" id="UPA00219"/>
<keyword evidence="9" id="KW-0133">Cell shape</keyword>
<dbReference type="InterPro" id="IPR001967">
    <property type="entry name" value="Peptidase_S11_N"/>
</dbReference>
<dbReference type="OrthoDB" id="9791132at2"/>
<evidence type="ECO:0000256" key="5">
    <source>
        <dbReference type="ARBA" id="ARBA00022645"/>
    </source>
</evidence>
<comment type="similarity">
    <text evidence="3 15">Belongs to the peptidase S11 family.</text>
</comment>
<dbReference type="EMBL" id="CP042243">
    <property type="protein sequence ID" value="QEK12047.1"/>
    <property type="molecule type" value="Genomic_DNA"/>
</dbReference>
<dbReference type="SMART" id="SM00936">
    <property type="entry name" value="PBP5_C"/>
    <property type="match status" value="1"/>
</dbReference>
<feature type="domain" description="Peptidase S11 D-Ala-D-Ala carboxypeptidase A C-terminal" evidence="17">
    <location>
        <begin position="289"/>
        <end position="380"/>
    </location>
</feature>
<protein>
    <recommendedName>
        <fullName evidence="4">serine-type D-Ala-D-Ala carboxypeptidase</fullName>
        <ecNumber evidence="4">3.4.16.4</ecNumber>
    </recommendedName>
</protein>
<organism evidence="18 19">
    <name type="scientific">Crassaminicella thermophila</name>
    <dbReference type="NCBI Taxonomy" id="2599308"/>
    <lineage>
        <taxon>Bacteria</taxon>
        <taxon>Bacillati</taxon>
        <taxon>Bacillota</taxon>
        <taxon>Clostridia</taxon>
        <taxon>Eubacteriales</taxon>
        <taxon>Clostridiaceae</taxon>
        <taxon>Crassaminicella</taxon>
    </lineage>
</organism>
<proteinExistence type="inferred from homology"/>
<keyword evidence="16" id="KW-0472">Membrane</keyword>
<comment type="function">
    <text evidence="1">Removes C-terminal D-alanyl residues from sugar-peptide cell wall precursors.</text>
</comment>
<dbReference type="PANTHER" id="PTHR21581">
    <property type="entry name" value="D-ALANYL-D-ALANINE CARBOXYPEPTIDASE"/>
    <property type="match status" value="1"/>
</dbReference>
<feature type="active site" description="Proton acceptor" evidence="13">
    <location>
        <position position="63"/>
    </location>
</feature>
<dbReference type="RefSeq" id="WP_148809202.1">
    <property type="nucleotide sequence ID" value="NZ_CP042243.1"/>
</dbReference>
<dbReference type="Pfam" id="PF00768">
    <property type="entry name" value="Peptidase_S11"/>
    <property type="match status" value="1"/>
</dbReference>
<feature type="transmembrane region" description="Helical" evidence="16">
    <location>
        <begin position="397"/>
        <end position="420"/>
    </location>
</feature>
<evidence type="ECO:0000256" key="1">
    <source>
        <dbReference type="ARBA" id="ARBA00003217"/>
    </source>
</evidence>
<evidence type="ECO:0000313" key="18">
    <source>
        <dbReference type="EMBL" id="QEK12047.1"/>
    </source>
</evidence>
<dbReference type="SUPFAM" id="SSF69189">
    <property type="entry name" value="Penicillin-binding protein associated domain"/>
    <property type="match status" value="1"/>
</dbReference>
<evidence type="ECO:0000256" key="7">
    <source>
        <dbReference type="ARBA" id="ARBA00022729"/>
    </source>
</evidence>
<dbReference type="AlphaFoldDB" id="A0A5C0SE89"/>
<evidence type="ECO:0000256" key="9">
    <source>
        <dbReference type="ARBA" id="ARBA00022960"/>
    </source>
</evidence>
<dbReference type="InterPro" id="IPR037167">
    <property type="entry name" value="Peptidase_S11_C_sf"/>
</dbReference>
<evidence type="ECO:0000256" key="12">
    <source>
        <dbReference type="ARBA" id="ARBA00034000"/>
    </source>
</evidence>
<keyword evidence="16" id="KW-1133">Transmembrane helix</keyword>
<dbReference type="InterPro" id="IPR012907">
    <property type="entry name" value="Peptidase_S11_C"/>
</dbReference>
<evidence type="ECO:0000256" key="10">
    <source>
        <dbReference type="ARBA" id="ARBA00022984"/>
    </source>
</evidence>
<feature type="active site" description="Acyl-ester intermediate" evidence="13">
    <location>
        <position position="60"/>
    </location>
</feature>
<keyword evidence="16" id="KW-0812">Transmembrane</keyword>
<sequence length="442" mass="50335">MKKFVLILTIIFLLINSALYPAFAITLYPTITAPSGILIDADTGDVLFEKNAHMQMYPASTTKIMTAILTLENANLQDKVIIDKDTPFTDGSRIYVIEGEEFTVEQLLYALLIDSANDAAVALAKHISGSIEEFAKLMNKRAKEIGAKNTHFVNPNGLPNDKHVTTAYDLAIIARHAMTIPKFREIVKTVRYQIPPTNKQTETRYLKNSNRFLWGVGPRNKILYNGKSVDIKYNIIDGIKTGYTVLAQQCLVTSAKKDGHRLISVILKAKGKNIYLDSRTLIDYGFENFKFIKITDAGKKVKSIPIKNGTEKTIDLITQNNLYKTIPKNENLNSIDKIVKINKNISAPIQKGQLLGKVIFKSNEKNLGEVNLIAAKSIEQKKGITSIFYFDDKKRSLLHYFLIIFLIYIIWRTIVTIIRLRKRKNKLLRKRRLARKNKKYFY</sequence>
<dbReference type="InterPro" id="IPR018044">
    <property type="entry name" value="Peptidase_S11"/>
</dbReference>
<evidence type="ECO:0000259" key="17">
    <source>
        <dbReference type="SMART" id="SM00936"/>
    </source>
</evidence>
<evidence type="ECO:0000256" key="11">
    <source>
        <dbReference type="ARBA" id="ARBA00023316"/>
    </source>
</evidence>
<dbReference type="Pfam" id="PF07943">
    <property type="entry name" value="PBP5_C"/>
    <property type="match status" value="1"/>
</dbReference>
<evidence type="ECO:0000256" key="16">
    <source>
        <dbReference type="SAM" id="Phobius"/>
    </source>
</evidence>
<evidence type="ECO:0000256" key="3">
    <source>
        <dbReference type="ARBA" id="ARBA00007164"/>
    </source>
</evidence>
<dbReference type="KEGG" id="crs:FQB35_06480"/>
<keyword evidence="10" id="KW-0573">Peptidoglycan synthesis</keyword>
<dbReference type="Gene3D" id="2.60.410.10">
    <property type="entry name" value="D-Ala-D-Ala carboxypeptidase, C-terminal domain"/>
    <property type="match status" value="1"/>
</dbReference>
<dbReference type="PANTHER" id="PTHR21581:SF33">
    <property type="entry name" value="D-ALANYL-D-ALANINE CARBOXYPEPTIDASE DACB"/>
    <property type="match status" value="1"/>
</dbReference>
<gene>
    <name evidence="18" type="ORF">FQB35_06480</name>
</gene>
<evidence type="ECO:0000256" key="15">
    <source>
        <dbReference type="RuleBase" id="RU004016"/>
    </source>
</evidence>
<dbReference type="GO" id="GO:0071555">
    <property type="term" value="P:cell wall organization"/>
    <property type="evidence" value="ECO:0007669"/>
    <property type="project" value="UniProtKB-KW"/>
</dbReference>
<evidence type="ECO:0000256" key="13">
    <source>
        <dbReference type="PIRSR" id="PIRSR618044-1"/>
    </source>
</evidence>
<dbReference type="SUPFAM" id="SSF56601">
    <property type="entry name" value="beta-lactamase/transpeptidase-like"/>
    <property type="match status" value="1"/>
</dbReference>
<evidence type="ECO:0000256" key="4">
    <source>
        <dbReference type="ARBA" id="ARBA00012448"/>
    </source>
</evidence>
<evidence type="ECO:0000256" key="14">
    <source>
        <dbReference type="PIRSR" id="PIRSR618044-2"/>
    </source>
</evidence>
<accession>A0A5C0SE89</accession>
<feature type="active site" evidence="13">
    <location>
        <position position="115"/>
    </location>
</feature>
<comment type="catalytic activity">
    <reaction evidence="12">
        <text>Preferential cleavage: (Ac)2-L-Lys-D-Ala-|-D-Ala. Also transpeptidation of peptidyl-alanyl moieties that are N-acyl substituents of D-alanine.</text>
        <dbReference type="EC" id="3.4.16.4"/>
    </reaction>
</comment>
<reference evidence="18 19" key="1">
    <citation type="submission" date="2019-07" db="EMBL/GenBank/DDBJ databases">
        <title>Complete genome of Crassaminicella thermophila SY095.</title>
        <authorList>
            <person name="Li X."/>
        </authorList>
    </citation>
    <scope>NUCLEOTIDE SEQUENCE [LARGE SCALE GENOMIC DNA]</scope>
    <source>
        <strain evidence="18 19">SY095</strain>
    </source>
</reference>
<evidence type="ECO:0000256" key="6">
    <source>
        <dbReference type="ARBA" id="ARBA00022670"/>
    </source>
</evidence>
<dbReference type="PRINTS" id="PR00725">
    <property type="entry name" value="DADACBPTASE1"/>
</dbReference>
<evidence type="ECO:0000256" key="8">
    <source>
        <dbReference type="ARBA" id="ARBA00022801"/>
    </source>
</evidence>
<dbReference type="Proteomes" id="UP000324646">
    <property type="component" value="Chromosome"/>
</dbReference>
<dbReference type="GO" id="GO:0009002">
    <property type="term" value="F:serine-type D-Ala-D-Ala carboxypeptidase activity"/>
    <property type="evidence" value="ECO:0007669"/>
    <property type="project" value="UniProtKB-EC"/>
</dbReference>
<dbReference type="InterPro" id="IPR012338">
    <property type="entry name" value="Beta-lactam/transpept-like"/>
</dbReference>
<keyword evidence="11" id="KW-0961">Cell wall biogenesis/degradation</keyword>
<evidence type="ECO:0000313" key="19">
    <source>
        <dbReference type="Proteomes" id="UP000324646"/>
    </source>
</evidence>
<keyword evidence="5 18" id="KW-0121">Carboxypeptidase</keyword>
<dbReference type="GO" id="GO:0009252">
    <property type="term" value="P:peptidoglycan biosynthetic process"/>
    <property type="evidence" value="ECO:0007669"/>
    <property type="project" value="UniProtKB-UniPathway"/>
</dbReference>
<evidence type="ECO:0000256" key="2">
    <source>
        <dbReference type="ARBA" id="ARBA00004752"/>
    </source>
</evidence>
<name>A0A5C0SE89_CRATE</name>
<dbReference type="GO" id="GO:0008360">
    <property type="term" value="P:regulation of cell shape"/>
    <property type="evidence" value="ECO:0007669"/>
    <property type="project" value="UniProtKB-KW"/>
</dbReference>
<keyword evidence="8" id="KW-0378">Hydrolase</keyword>
<keyword evidence="19" id="KW-1185">Reference proteome</keyword>
<dbReference type="InterPro" id="IPR015956">
    <property type="entry name" value="Peniciliin-bd_prot_C_sf"/>
</dbReference>
<feature type="binding site" evidence="14">
    <location>
        <position position="240"/>
    </location>
    <ligand>
        <name>substrate</name>
    </ligand>
</feature>